<evidence type="ECO:0000256" key="1">
    <source>
        <dbReference type="ARBA" id="ARBA00006100"/>
    </source>
</evidence>
<evidence type="ECO:0000259" key="10">
    <source>
        <dbReference type="PROSITE" id="PS51918"/>
    </source>
</evidence>
<dbReference type="PANTHER" id="PTHR13932">
    <property type="entry name" value="COPROPORPHYRINIGEN III OXIDASE"/>
    <property type="match status" value="1"/>
</dbReference>
<evidence type="ECO:0000313" key="11">
    <source>
        <dbReference type="EMBL" id="SHI62317.1"/>
    </source>
</evidence>
<dbReference type="GO" id="GO:0006779">
    <property type="term" value="P:porphyrin-containing compound biosynthetic process"/>
    <property type="evidence" value="ECO:0007669"/>
    <property type="project" value="InterPro"/>
</dbReference>
<dbReference type="InterPro" id="IPR058240">
    <property type="entry name" value="rSAM_sf"/>
</dbReference>
<evidence type="ECO:0000256" key="9">
    <source>
        <dbReference type="RuleBase" id="RU364116"/>
    </source>
</evidence>
<evidence type="ECO:0000256" key="5">
    <source>
        <dbReference type="ARBA" id="ARBA00022723"/>
    </source>
</evidence>
<dbReference type="NCBIfam" id="TIGR00539">
    <property type="entry name" value="hemN_rel"/>
    <property type="match status" value="1"/>
</dbReference>
<evidence type="ECO:0000256" key="6">
    <source>
        <dbReference type="ARBA" id="ARBA00023004"/>
    </source>
</evidence>
<dbReference type="SFLD" id="SFLDS00029">
    <property type="entry name" value="Radical_SAM"/>
    <property type="match status" value="1"/>
</dbReference>
<organism evidence="11 12">
    <name type="scientific">Clostridium amylolyticum</name>
    <dbReference type="NCBI Taxonomy" id="1121298"/>
    <lineage>
        <taxon>Bacteria</taxon>
        <taxon>Bacillati</taxon>
        <taxon>Bacillota</taxon>
        <taxon>Clostridia</taxon>
        <taxon>Eubacteriales</taxon>
        <taxon>Clostridiaceae</taxon>
        <taxon>Clostridium</taxon>
    </lineage>
</organism>
<protein>
    <recommendedName>
        <fullName evidence="2 9">Heme chaperone HemW</fullName>
    </recommendedName>
</protein>
<dbReference type="SFLD" id="SFLDG01065">
    <property type="entry name" value="anaerobic_coproporphyrinogen-I"/>
    <property type="match status" value="1"/>
</dbReference>
<dbReference type="RefSeq" id="WP_073004522.1">
    <property type="nucleotide sequence ID" value="NZ_FQZO01000001.1"/>
</dbReference>
<dbReference type="PANTHER" id="PTHR13932:SF5">
    <property type="entry name" value="RADICAL S-ADENOSYL METHIONINE DOMAIN-CONTAINING PROTEIN 1, MITOCHONDRIAL"/>
    <property type="match status" value="1"/>
</dbReference>
<dbReference type="EMBL" id="FQZO01000001">
    <property type="protein sequence ID" value="SHI62317.1"/>
    <property type="molecule type" value="Genomic_DNA"/>
</dbReference>
<dbReference type="InterPro" id="IPR006638">
    <property type="entry name" value="Elp3/MiaA/NifB-like_rSAM"/>
</dbReference>
<dbReference type="AlphaFoldDB" id="A0A1M6CMT2"/>
<keyword evidence="6 9" id="KW-0408">Iron</keyword>
<evidence type="ECO:0000313" key="12">
    <source>
        <dbReference type="Proteomes" id="UP000184080"/>
    </source>
</evidence>
<evidence type="ECO:0000256" key="8">
    <source>
        <dbReference type="ARBA" id="ARBA00023186"/>
    </source>
</evidence>
<comment type="function">
    <text evidence="9">Probably acts as a heme chaperone, transferring heme to an unknown acceptor. Binds one molecule of heme per monomer, possibly covalently. Binds 1 [4Fe-4S] cluster. The cluster is coordinated with 3 cysteines and an exchangeable S-adenosyl-L-methionine.</text>
</comment>
<feature type="domain" description="Radical SAM core" evidence="10">
    <location>
        <begin position="1"/>
        <end position="230"/>
    </location>
</feature>
<accession>A0A1M6CMT2</accession>
<name>A0A1M6CMT2_9CLOT</name>
<dbReference type="GO" id="GO:0046872">
    <property type="term" value="F:metal ion binding"/>
    <property type="evidence" value="ECO:0007669"/>
    <property type="project" value="UniProtKB-UniRule"/>
</dbReference>
<dbReference type="OrthoDB" id="9808022at2"/>
<dbReference type="GO" id="GO:0004109">
    <property type="term" value="F:coproporphyrinogen oxidase activity"/>
    <property type="evidence" value="ECO:0007669"/>
    <property type="project" value="InterPro"/>
</dbReference>
<sequence>MESKALYIHIPFCKKKCYYCDFPSFCGKDHLTKNYIEALSEEIISRASKFNISTIFIGGGTPTFLNYEEILTLGKTIEKLNIVQDCEFTVECNPGTLTKEKLKALKQIGVNRLSIGLQSTHNNHLKAIGRIHTYEEFKSNYYLARELGFNNISIDLIFALPDETLEEWRSDILEVIKMEPEHISCYSLIIEEGTPFHKLYNMGKLNLPDEEVEREMYRSTLELLTKAGYEQYEISNFSKKNKESKHNLVYWTLKDYIGCGTGAHSYIQGMRYRNVETIEEYINLMNTRENAMVESHKNSIEDDIEEFIFMGMRKIKGIDEKEFKNRFGREIDELYRDVIIKYESEKLLERKNGRIFFTERGVELSNRVLTDFILDK</sequence>
<evidence type="ECO:0000256" key="2">
    <source>
        <dbReference type="ARBA" id="ARBA00017228"/>
    </source>
</evidence>
<evidence type="ECO:0000256" key="3">
    <source>
        <dbReference type="ARBA" id="ARBA00022617"/>
    </source>
</evidence>
<dbReference type="PROSITE" id="PS51918">
    <property type="entry name" value="RADICAL_SAM"/>
    <property type="match status" value="1"/>
</dbReference>
<dbReference type="CDD" id="cd01335">
    <property type="entry name" value="Radical_SAM"/>
    <property type="match status" value="1"/>
</dbReference>
<comment type="subcellular location">
    <subcellularLocation>
        <location evidence="9">Cytoplasm</location>
    </subcellularLocation>
</comment>
<dbReference type="SFLD" id="SFLDF00288">
    <property type="entry name" value="HemN-like__clustered_with_nucl"/>
    <property type="match status" value="1"/>
</dbReference>
<keyword evidence="8 9" id="KW-0143">Chaperone</keyword>
<keyword evidence="12" id="KW-1185">Reference proteome</keyword>
<dbReference type="InterPro" id="IPR034505">
    <property type="entry name" value="Coproporphyrinogen-III_oxidase"/>
</dbReference>
<dbReference type="SFLD" id="SFLDF00562">
    <property type="entry name" value="HemN-like__clustered_with_heat"/>
    <property type="match status" value="1"/>
</dbReference>
<dbReference type="InterPro" id="IPR010723">
    <property type="entry name" value="HemN_C"/>
</dbReference>
<dbReference type="GO" id="GO:0005737">
    <property type="term" value="C:cytoplasm"/>
    <property type="evidence" value="ECO:0007669"/>
    <property type="project" value="UniProtKB-SubCell"/>
</dbReference>
<evidence type="ECO:0000256" key="7">
    <source>
        <dbReference type="ARBA" id="ARBA00023014"/>
    </source>
</evidence>
<dbReference type="SFLD" id="SFLDG01082">
    <property type="entry name" value="B12-binding_domain_containing"/>
    <property type="match status" value="1"/>
</dbReference>
<dbReference type="GO" id="GO:0051539">
    <property type="term" value="F:4 iron, 4 sulfur cluster binding"/>
    <property type="evidence" value="ECO:0007669"/>
    <property type="project" value="UniProtKB-UniRule"/>
</dbReference>
<comment type="similarity">
    <text evidence="1">Belongs to the anaerobic coproporphyrinogen-III oxidase family. HemW subfamily.</text>
</comment>
<dbReference type="Pfam" id="PF06969">
    <property type="entry name" value="HemN_C"/>
    <property type="match status" value="1"/>
</dbReference>
<reference evidence="11 12" key="1">
    <citation type="submission" date="2016-11" db="EMBL/GenBank/DDBJ databases">
        <authorList>
            <person name="Jaros S."/>
            <person name="Januszkiewicz K."/>
            <person name="Wedrychowicz H."/>
        </authorList>
    </citation>
    <scope>NUCLEOTIDE SEQUENCE [LARGE SCALE GENOMIC DNA]</scope>
    <source>
        <strain evidence="11 12">DSM 21864</strain>
    </source>
</reference>
<dbReference type="Gene3D" id="3.20.20.70">
    <property type="entry name" value="Aldolase class I"/>
    <property type="match status" value="1"/>
</dbReference>
<keyword evidence="9" id="KW-0004">4Fe-4S</keyword>
<keyword evidence="3 9" id="KW-0349">Heme</keyword>
<keyword evidence="9" id="KW-0963">Cytoplasm</keyword>
<keyword evidence="4 9" id="KW-0949">S-adenosyl-L-methionine</keyword>
<dbReference type="SMART" id="SM00729">
    <property type="entry name" value="Elp3"/>
    <property type="match status" value="1"/>
</dbReference>
<keyword evidence="5 9" id="KW-0479">Metal-binding</keyword>
<dbReference type="Pfam" id="PF04055">
    <property type="entry name" value="Radical_SAM"/>
    <property type="match status" value="1"/>
</dbReference>
<dbReference type="SUPFAM" id="SSF102114">
    <property type="entry name" value="Radical SAM enzymes"/>
    <property type="match status" value="1"/>
</dbReference>
<dbReference type="Proteomes" id="UP000184080">
    <property type="component" value="Unassembled WGS sequence"/>
</dbReference>
<keyword evidence="7 9" id="KW-0411">Iron-sulfur</keyword>
<evidence type="ECO:0000256" key="4">
    <source>
        <dbReference type="ARBA" id="ARBA00022691"/>
    </source>
</evidence>
<gene>
    <name evidence="11" type="ORF">SAMN05444401_1174</name>
</gene>
<dbReference type="InterPro" id="IPR004559">
    <property type="entry name" value="HemW-like"/>
</dbReference>
<proteinExistence type="inferred from homology"/>
<dbReference type="InterPro" id="IPR007197">
    <property type="entry name" value="rSAM"/>
</dbReference>
<dbReference type="InterPro" id="IPR013785">
    <property type="entry name" value="Aldolase_TIM"/>
</dbReference>
<dbReference type="STRING" id="1121298.SAMN05444401_1174"/>